<comment type="caution">
    <text evidence="2">The sequence shown here is derived from an EMBL/GenBank/DDBJ whole genome shotgun (WGS) entry which is preliminary data.</text>
</comment>
<keyword evidence="3" id="KW-1185">Reference proteome</keyword>
<organism evidence="2 3">
    <name type="scientific">Brassica carinata</name>
    <name type="common">Ethiopian mustard</name>
    <name type="synonym">Abyssinian cabbage</name>
    <dbReference type="NCBI Taxonomy" id="52824"/>
    <lineage>
        <taxon>Eukaryota</taxon>
        <taxon>Viridiplantae</taxon>
        <taxon>Streptophyta</taxon>
        <taxon>Embryophyta</taxon>
        <taxon>Tracheophyta</taxon>
        <taxon>Spermatophyta</taxon>
        <taxon>Magnoliopsida</taxon>
        <taxon>eudicotyledons</taxon>
        <taxon>Gunneridae</taxon>
        <taxon>Pentapetalae</taxon>
        <taxon>rosids</taxon>
        <taxon>malvids</taxon>
        <taxon>Brassicales</taxon>
        <taxon>Brassicaceae</taxon>
        <taxon>Brassiceae</taxon>
        <taxon>Brassica</taxon>
    </lineage>
</organism>
<protein>
    <submittedName>
        <fullName evidence="2">Uncharacterized protein</fullName>
    </submittedName>
</protein>
<keyword evidence="1" id="KW-0812">Transmembrane</keyword>
<evidence type="ECO:0000313" key="2">
    <source>
        <dbReference type="EMBL" id="KAG2271448.1"/>
    </source>
</evidence>
<reference evidence="2 3" key="1">
    <citation type="submission" date="2020-02" db="EMBL/GenBank/DDBJ databases">
        <authorList>
            <person name="Ma Q."/>
            <person name="Huang Y."/>
            <person name="Song X."/>
            <person name="Pei D."/>
        </authorList>
    </citation>
    <scope>NUCLEOTIDE SEQUENCE [LARGE SCALE GENOMIC DNA]</scope>
    <source>
        <strain evidence="2">Sxm20200214</strain>
        <tissue evidence="2">Leaf</tissue>
    </source>
</reference>
<feature type="transmembrane region" description="Helical" evidence="1">
    <location>
        <begin position="30"/>
        <end position="49"/>
    </location>
</feature>
<proteinExistence type="predicted"/>
<dbReference type="Proteomes" id="UP000886595">
    <property type="component" value="Unassembled WGS sequence"/>
</dbReference>
<keyword evidence="1" id="KW-0472">Membrane</keyword>
<accession>A0A8X7QKC9</accession>
<dbReference type="AlphaFoldDB" id="A0A8X7QKC9"/>
<sequence length="70" mass="8151">MANSRAFFRSEIWAVLIRCRGQTLKWMDLLMVDVNVSGFFCSLFVPIVLEITDPYPPCPRKHFGFVTILR</sequence>
<evidence type="ECO:0000256" key="1">
    <source>
        <dbReference type="SAM" id="Phobius"/>
    </source>
</evidence>
<keyword evidence="1" id="KW-1133">Transmembrane helix</keyword>
<name>A0A8X7QKC9_BRACI</name>
<dbReference type="EMBL" id="JAAMPC010000013">
    <property type="protein sequence ID" value="KAG2271448.1"/>
    <property type="molecule type" value="Genomic_DNA"/>
</dbReference>
<gene>
    <name evidence="2" type="ORF">Bca52824_066003</name>
</gene>
<evidence type="ECO:0000313" key="3">
    <source>
        <dbReference type="Proteomes" id="UP000886595"/>
    </source>
</evidence>